<gene>
    <name evidence="2" type="ORF">GPUH_LOCUS20197</name>
</gene>
<dbReference type="EMBL" id="UYRT01089963">
    <property type="protein sequence ID" value="VDN35518.1"/>
    <property type="molecule type" value="Genomic_DNA"/>
</dbReference>
<dbReference type="Proteomes" id="UP000271098">
    <property type="component" value="Unassembled WGS sequence"/>
</dbReference>
<reference evidence="4" key="1">
    <citation type="submission" date="2016-06" db="UniProtKB">
        <authorList>
            <consortium name="WormBaseParasite"/>
        </authorList>
    </citation>
    <scope>IDENTIFICATION</scope>
</reference>
<name>A0A183EGV5_9BILA</name>
<evidence type="ECO:0000313" key="4">
    <source>
        <dbReference type="WBParaSite" id="GPUH_0002022101-mRNA-1"/>
    </source>
</evidence>
<feature type="region of interest" description="Disordered" evidence="1">
    <location>
        <begin position="196"/>
        <end position="217"/>
    </location>
</feature>
<dbReference type="WBParaSite" id="GPUH_0002022101-mRNA-1">
    <property type="protein sequence ID" value="GPUH_0002022101-mRNA-1"/>
    <property type="gene ID" value="GPUH_0002022101"/>
</dbReference>
<proteinExistence type="predicted"/>
<evidence type="ECO:0000313" key="3">
    <source>
        <dbReference type="Proteomes" id="UP000271098"/>
    </source>
</evidence>
<organism evidence="4">
    <name type="scientific">Gongylonema pulchrum</name>
    <dbReference type="NCBI Taxonomy" id="637853"/>
    <lineage>
        <taxon>Eukaryota</taxon>
        <taxon>Metazoa</taxon>
        <taxon>Ecdysozoa</taxon>
        <taxon>Nematoda</taxon>
        <taxon>Chromadorea</taxon>
        <taxon>Rhabditida</taxon>
        <taxon>Spirurina</taxon>
        <taxon>Spiruromorpha</taxon>
        <taxon>Spiruroidea</taxon>
        <taxon>Gongylonematidae</taxon>
        <taxon>Gongylonema</taxon>
    </lineage>
</organism>
<feature type="compositionally biased region" description="Polar residues" evidence="1">
    <location>
        <begin position="139"/>
        <end position="148"/>
    </location>
</feature>
<evidence type="ECO:0000256" key="1">
    <source>
        <dbReference type="SAM" id="MobiDB-lite"/>
    </source>
</evidence>
<reference evidence="2 3" key="2">
    <citation type="submission" date="2018-11" db="EMBL/GenBank/DDBJ databases">
        <authorList>
            <consortium name="Pathogen Informatics"/>
        </authorList>
    </citation>
    <scope>NUCLEOTIDE SEQUENCE [LARGE SCALE GENOMIC DNA]</scope>
</reference>
<protein>
    <submittedName>
        <fullName evidence="4">Secreted protein</fullName>
    </submittedName>
</protein>
<dbReference type="AlphaFoldDB" id="A0A183EGV5"/>
<evidence type="ECO:0000313" key="2">
    <source>
        <dbReference type="EMBL" id="VDN35518.1"/>
    </source>
</evidence>
<sequence length="217" mass="22759">MPNPAGSIPKPSRGLIIVLLQLEHKSVSRTAETVTAEMVLRGLVRGVVLECCCCCCCAVSAHEAVVSEGAAHAHTAALLLLLLLAAIGCLHEYHSDQNSAGDMDPCAAEQGILACFGSADMLCDVVFAGVVLADPKNEQSIHAQQTPSAKPMKPEDAVATTGKPLVPQQVMRVSLAQQPVSPCELSRTAAVYVAGSQDTDQQRRHCATAKTPIPARD</sequence>
<accession>A0A183EGV5</accession>
<feature type="region of interest" description="Disordered" evidence="1">
    <location>
        <begin position="139"/>
        <end position="159"/>
    </location>
</feature>
<keyword evidence="3" id="KW-1185">Reference proteome</keyword>